<dbReference type="Proteomes" id="UP000316609">
    <property type="component" value="Unassembled WGS sequence"/>
</dbReference>
<evidence type="ECO:0008006" key="4">
    <source>
        <dbReference type="Google" id="ProtNLM"/>
    </source>
</evidence>
<sequence length="394" mass="41091">MLQRAGRAADGEMVRPSHPRFACRPFTITGIPMVGRALRFTLWTASVLAVAGYARLAWCALRAGGPPSPLEAAVLEHAVRMASAQPIFRDPGGGSPVALMPLFSFVVSGLVRMFDPHPWEPRLVTVLAALAAAAIVAVVVQRETRHATLGVASGALLLVGQGFAAGMANGPESLSLLLVLAGCLALRYASGIAGGMLAAFPMAAACFTHPAGLWFAIAALFHLAEHDRRRLAAFAASLALLVGFVHAGLSVQLGPWFNFYAWDISLRALQLDPIALVGYLGRQLLGIWGVLALATVLSCAMPVRPWRGAVGIWTWMGLAALGAGIASTQSATGAADALRPAVVALAIVGPISVQRVTQHLATWPGSSQVVGQAVVMAALALQFLALLAHLPRVL</sequence>
<feature type="transmembrane region" description="Helical" evidence="1">
    <location>
        <begin position="93"/>
        <end position="111"/>
    </location>
</feature>
<accession>A0A538TUE8</accession>
<reference evidence="2 3" key="1">
    <citation type="journal article" date="2019" name="Nat. Microbiol.">
        <title>Mediterranean grassland soil C-N compound turnover is dependent on rainfall and depth, and is mediated by genomically divergent microorganisms.</title>
        <authorList>
            <person name="Diamond S."/>
            <person name="Andeer P.F."/>
            <person name="Li Z."/>
            <person name="Crits-Christoph A."/>
            <person name="Burstein D."/>
            <person name="Anantharaman K."/>
            <person name="Lane K.R."/>
            <person name="Thomas B.C."/>
            <person name="Pan C."/>
            <person name="Northen T.R."/>
            <person name="Banfield J.F."/>
        </authorList>
    </citation>
    <scope>NUCLEOTIDE SEQUENCE [LARGE SCALE GENOMIC DNA]</scope>
    <source>
        <strain evidence="2">WS_8</strain>
    </source>
</reference>
<feature type="transmembrane region" description="Helical" evidence="1">
    <location>
        <begin position="231"/>
        <end position="254"/>
    </location>
</feature>
<organism evidence="2 3">
    <name type="scientific">Eiseniibacteriota bacterium</name>
    <dbReference type="NCBI Taxonomy" id="2212470"/>
    <lineage>
        <taxon>Bacteria</taxon>
        <taxon>Candidatus Eiseniibacteriota</taxon>
    </lineage>
</organism>
<keyword evidence="1" id="KW-1133">Transmembrane helix</keyword>
<feature type="transmembrane region" description="Helical" evidence="1">
    <location>
        <begin position="312"/>
        <end position="331"/>
    </location>
</feature>
<evidence type="ECO:0000313" key="3">
    <source>
        <dbReference type="Proteomes" id="UP000316609"/>
    </source>
</evidence>
<evidence type="ECO:0000313" key="2">
    <source>
        <dbReference type="EMBL" id="TMQ67225.1"/>
    </source>
</evidence>
<keyword evidence="1" id="KW-0472">Membrane</keyword>
<dbReference type="AlphaFoldDB" id="A0A538TUE8"/>
<keyword evidence="1" id="KW-0812">Transmembrane</keyword>
<evidence type="ECO:0000256" key="1">
    <source>
        <dbReference type="SAM" id="Phobius"/>
    </source>
</evidence>
<name>A0A538TUE8_UNCEI</name>
<gene>
    <name evidence="2" type="ORF">E6K78_05475</name>
</gene>
<protein>
    <recommendedName>
        <fullName evidence="4">Glycosyltransferase RgtA/B/C/D-like domain-containing protein</fullName>
    </recommendedName>
</protein>
<feature type="transmembrane region" description="Helical" evidence="1">
    <location>
        <begin position="274"/>
        <end position="300"/>
    </location>
</feature>
<feature type="transmembrane region" description="Helical" evidence="1">
    <location>
        <begin position="123"/>
        <end position="141"/>
    </location>
</feature>
<comment type="caution">
    <text evidence="2">The sequence shown here is derived from an EMBL/GenBank/DDBJ whole genome shotgun (WGS) entry which is preliminary data.</text>
</comment>
<feature type="transmembrane region" description="Helical" evidence="1">
    <location>
        <begin position="147"/>
        <end position="167"/>
    </location>
</feature>
<feature type="transmembrane region" description="Helical" evidence="1">
    <location>
        <begin position="369"/>
        <end position="390"/>
    </location>
</feature>
<feature type="transmembrane region" description="Helical" evidence="1">
    <location>
        <begin position="199"/>
        <end position="224"/>
    </location>
</feature>
<proteinExistence type="predicted"/>
<dbReference type="EMBL" id="VBOY01000046">
    <property type="protein sequence ID" value="TMQ67225.1"/>
    <property type="molecule type" value="Genomic_DNA"/>
</dbReference>